<keyword evidence="2" id="KW-1185">Reference proteome</keyword>
<dbReference type="Proteomes" id="UP001176806">
    <property type="component" value="Unassembled WGS sequence"/>
</dbReference>
<dbReference type="InterPro" id="IPR035900">
    <property type="entry name" value="Colicin_E_sf"/>
</dbReference>
<comment type="caution">
    <text evidence="1">The sequence shown here is derived from an EMBL/GenBank/DDBJ whole genome shotgun (WGS) entry which is preliminary data.</text>
</comment>
<evidence type="ECO:0000313" key="1">
    <source>
        <dbReference type="EMBL" id="MDO5975482.1"/>
    </source>
</evidence>
<proteinExistence type="predicted"/>
<protein>
    <submittedName>
        <fullName evidence="1">Colicin immunity protein</fullName>
    </submittedName>
</protein>
<reference evidence="1" key="1">
    <citation type="submission" date="2023-07" db="EMBL/GenBank/DDBJ databases">
        <title>Two novel species in the genus Flavivirga.</title>
        <authorList>
            <person name="Kwon K."/>
        </authorList>
    </citation>
    <scope>NUCLEOTIDE SEQUENCE</scope>
    <source>
        <strain evidence="1">KACC 14158</strain>
    </source>
</reference>
<organism evidence="1 2">
    <name type="scientific">Flavivirga jejuensis</name>
    <dbReference type="NCBI Taxonomy" id="870487"/>
    <lineage>
        <taxon>Bacteria</taxon>
        <taxon>Pseudomonadati</taxon>
        <taxon>Bacteroidota</taxon>
        <taxon>Flavobacteriia</taxon>
        <taxon>Flavobacteriales</taxon>
        <taxon>Flavobacteriaceae</taxon>
        <taxon>Flavivirga</taxon>
    </lineage>
</organism>
<sequence>MTREELIYIGKRIIKAEGTEKELKDLYELFNKNVPYPDGANLFYYPENYNARKDDLNNYNPKIESIVDKCLSYKTIIL</sequence>
<dbReference type="SUPFAM" id="SSF47345">
    <property type="entry name" value="Colicin E immunity proteins"/>
    <property type="match status" value="1"/>
</dbReference>
<accession>A0ABT8WQN0</accession>
<dbReference type="EMBL" id="JAUOEL010000005">
    <property type="protein sequence ID" value="MDO5975482.1"/>
    <property type="molecule type" value="Genomic_DNA"/>
</dbReference>
<dbReference type="RefSeq" id="WP_303302687.1">
    <property type="nucleotide sequence ID" value="NZ_BAABDA010000050.1"/>
</dbReference>
<gene>
    <name evidence="1" type="ORF">Q4Q40_14900</name>
</gene>
<evidence type="ECO:0000313" key="2">
    <source>
        <dbReference type="Proteomes" id="UP001176806"/>
    </source>
</evidence>
<dbReference type="Gene3D" id="1.10.1200.20">
    <property type="entry name" value="Colicin E immunity protein"/>
    <property type="match status" value="1"/>
</dbReference>
<name>A0ABT8WQN0_9FLAO</name>